<protein>
    <recommendedName>
        <fullName evidence="2">Pierisin-like domain-containing protein</fullName>
    </recommendedName>
</protein>
<dbReference type="EMBL" id="WJXA01000005">
    <property type="protein sequence ID" value="KAF7143284.1"/>
    <property type="molecule type" value="Genomic_DNA"/>
</dbReference>
<sequence>MSENSCATSEDGSPLCGDGCSILLLQIPYFCVVRDLDEFEASALTMMLTEVEPAASLFSISSFAAETDCWITSPTVIRFTTRTHQCGGSSVVILPAAIKVEADYAAMYNGVDRNSDLVEVRPMFGYGCDEVVVKGGDCLRVQFNRIPKSTSMIALFDKSKSVVGLISFTLEEKQFASCSSCGNCEARIALLDLLVSERQIFRFVLEPAHVSEILVFLEHALYLDKKMSIPADILLRGCAANFPQPVSEEDQRTIDCLVESVHQVNCPPLPHIVYRSGSGEQDILRHVFRWDLTPYQEVFRNGFQARRPQQETLDAVYYNMEQYVHHDGSRPLDCRRPATYAFISTTLNTDWHPSLDDVTGTEIEIYRYEIYAPGGIWVAQTLGDTYEHPTAQDEVCFVVGIAPQYIRSAQRFRLTLAAGTRSTRRVRVNNILMLNGNFNPQSHPSRLLNVQRPIFDYKDPAIGRNEHLTISIYRTPAISEQEKQRVSIDSTITNWYAGDVANYKGYINAAFRSSRKNEAYLFMMNEYLLLNYAPGTTDDKLVKGPLFICDGYRSLTGTAFAEHGIDCAFGSHYGDEAFIFSGNLCPQINYAPGTTNDKIIKGPMTITAMFPLFKGTMFESGVDAAFEATNKGEAYLFKDNQYALINYSSDSKLIEVRCITQGFPSLQNTIFESGIDAAFASHRTDEAYIFKGDSYALFDFAPGTTNDYIVGGAVKKILPNWPSLANVLPRKNRGLDDHYHTKPNPTPSEPPQKLSCCSRCTIL</sequence>
<dbReference type="InterPro" id="IPR054695">
    <property type="entry name" value="Pierisin-like_dom"/>
</dbReference>
<proteinExistence type="predicted"/>
<dbReference type="Pfam" id="PF22596">
    <property type="entry name" value="Scabin-like"/>
    <property type="match status" value="1"/>
</dbReference>
<keyword evidence="4" id="KW-1185">Reference proteome</keyword>
<dbReference type="Gene3D" id="2.110.10.10">
    <property type="entry name" value="Hemopexin-like domain"/>
    <property type="match status" value="1"/>
</dbReference>
<dbReference type="SUPFAM" id="SSF56399">
    <property type="entry name" value="ADP-ribosylation"/>
    <property type="match status" value="1"/>
</dbReference>
<dbReference type="SMART" id="SM00120">
    <property type="entry name" value="HX"/>
    <property type="match status" value="3"/>
</dbReference>
<gene>
    <name evidence="3" type="ORF">RHSIM_Rhsim05G0197900</name>
</gene>
<dbReference type="PROSITE" id="PS51642">
    <property type="entry name" value="HEMOPEXIN_2"/>
    <property type="match status" value="2"/>
</dbReference>
<evidence type="ECO:0000256" key="1">
    <source>
        <dbReference type="PROSITE-ProRule" id="PRU01011"/>
    </source>
</evidence>
<name>A0A834GVN7_RHOSS</name>
<dbReference type="Gene3D" id="3.90.210.10">
    <property type="entry name" value="Heat-Labile Enterotoxin, subunit A"/>
    <property type="match status" value="1"/>
</dbReference>
<dbReference type="Pfam" id="PF00045">
    <property type="entry name" value="Hemopexin"/>
    <property type="match status" value="1"/>
</dbReference>
<evidence type="ECO:0000313" key="3">
    <source>
        <dbReference type="EMBL" id="KAF7143284.1"/>
    </source>
</evidence>
<evidence type="ECO:0000313" key="4">
    <source>
        <dbReference type="Proteomes" id="UP000626092"/>
    </source>
</evidence>
<dbReference type="AlphaFoldDB" id="A0A834GVN7"/>
<feature type="domain" description="Pierisin-like" evidence="2">
    <location>
        <begin position="288"/>
        <end position="414"/>
    </location>
</feature>
<dbReference type="OrthoDB" id="6845681at2759"/>
<accession>A0A834GVN7</accession>
<dbReference type="InterPro" id="IPR018487">
    <property type="entry name" value="Hemopexin-like_repeat"/>
</dbReference>
<dbReference type="Proteomes" id="UP000626092">
    <property type="component" value="Unassembled WGS sequence"/>
</dbReference>
<feature type="repeat" description="Hemopexin" evidence="1">
    <location>
        <begin position="619"/>
        <end position="666"/>
    </location>
</feature>
<evidence type="ECO:0000259" key="2">
    <source>
        <dbReference type="Pfam" id="PF22596"/>
    </source>
</evidence>
<dbReference type="SUPFAM" id="SSF50923">
    <property type="entry name" value="Hemopexin-like domain"/>
    <property type="match status" value="1"/>
</dbReference>
<organism evidence="3 4">
    <name type="scientific">Rhododendron simsii</name>
    <name type="common">Sims's rhododendron</name>
    <dbReference type="NCBI Taxonomy" id="118357"/>
    <lineage>
        <taxon>Eukaryota</taxon>
        <taxon>Viridiplantae</taxon>
        <taxon>Streptophyta</taxon>
        <taxon>Embryophyta</taxon>
        <taxon>Tracheophyta</taxon>
        <taxon>Spermatophyta</taxon>
        <taxon>Magnoliopsida</taxon>
        <taxon>eudicotyledons</taxon>
        <taxon>Gunneridae</taxon>
        <taxon>Pentapetalae</taxon>
        <taxon>asterids</taxon>
        <taxon>Ericales</taxon>
        <taxon>Ericaceae</taxon>
        <taxon>Ericoideae</taxon>
        <taxon>Rhodoreae</taxon>
        <taxon>Rhododendron</taxon>
    </lineage>
</organism>
<comment type="caution">
    <text evidence="3">The sequence shown here is derived from an EMBL/GenBank/DDBJ whole genome shotgun (WGS) entry which is preliminary data.</text>
</comment>
<feature type="repeat" description="Hemopexin" evidence="1">
    <location>
        <begin position="672"/>
        <end position="724"/>
    </location>
</feature>
<reference evidence="3" key="1">
    <citation type="submission" date="2019-11" db="EMBL/GenBank/DDBJ databases">
        <authorList>
            <person name="Liu Y."/>
            <person name="Hou J."/>
            <person name="Li T.-Q."/>
            <person name="Guan C.-H."/>
            <person name="Wu X."/>
            <person name="Wu H.-Z."/>
            <person name="Ling F."/>
            <person name="Zhang R."/>
            <person name="Shi X.-G."/>
            <person name="Ren J.-P."/>
            <person name="Chen E.-F."/>
            <person name="Sun J.-M."/>
        </authorList>
    </citation>
    <scope>NUCLEOTIDE SEQUENCE</scope>
    <source>
        <strain evidence="3">Adult_tree_wgs_1</strain>
        <tissue evidence="3">Leaves</tissue>
    </source>
</reference>
<dbReference type="InterPro" id="IPR036375">
    <property type="entry name" value="Hemopexin-like_dom_sf"/>
</dbReference>